<dbReference type="GO" id="GO:0005886">
    <property type="term" value="C:plasma membrane"/>
    <property type="evidence" value="ECO:0007669"/>
    <property type="project" value="UniProtKB-SubCell"/>
</dbReference>
<dbReference type="Proteomes" id="UP000664417">
    <property type="component" value="Unassembled WGS sequence"/>
</dbReference>
<evidence type="ECO:0000313" key="9">
    <source>
        <dbReference type="EMBL" id="MBO1323249.1"/>
    </source>
</evidence>
<dbReference type="Pfam" id="PF02743">
    <property type="entry name" value="dCache_1"/>
    <property type="match status" value="1"/>
</dbReference>
<evidence type="ECO:0000256" key="4">
    <source>
        <dbReference type="ARBA" id="ARBA00022989"/>
    </source>
</evidence>
<evidence type="ECO:0000256" key="7">
    <source>
        <dbReference type="SAM" id="Phobius"/>
    </source>
</evidence>
<dbReference type="Gene3D" id="3.30.450.20">
    <property type="entry name" value="PAS domain"/>
    <property type="match status" value="2"/>
</dbReference>
<organism evidence="9 10">
    <name type="scientific">Acanthopleuribacter pedis</name>
    <dbReference type="NCBI Taxonomy" id="442870"/>
    <lineage>
        <taxon>Bacteria</taxon>
        <taxon>Pseudomonadati</taxon>
        <taxon>Acidobacteriota</taxon>
        <taxon>Holophagae</taxon>
        <taxon>Acanthopleuribacterales</taxon>
        <taxon>Acanthopleuribacteraceae</taxon>
        <taxon>Acanthopleuribacter</taxon>
    </lineage>
</organism>
<keyword evidence="3 7" id="KW-0812">Transmembrane</keyword>
<proteinExistence type="predicted"/>
<gene>
    <name evidence="9" type="ORF">J3U88_32590</name>
</gene>
<comment type="subcellular location">
    <subcellularLocation>
        <location evidence="1">Cell membrane</location>
        <topology evidence="1">Multi-pass membrane protein</topology>
    </subcellularLocation>
</comment>
<dbReference type="AlphaFoldDB" id="A0A8J7U7Q7"/>
<comment type="caution">
    <text evidence="9">The sequence shown here is derived from an EMBL/GenBank/DDBJ whole genome shotgun (WGS) entry which is preliminary data.</text>
</comment>
<evidence type="ECO:0000259" key="8">
    <source>
        <dbReference type="Pfam" id="PF02743"/>
    </source>
</evidence>
<feature type="transmembrane region" description="Helical" evidence="7">
    <location>
        <begin position="326"/>
        <end position="345"/>
    </location>
</feature>
<feature type="transmembrane region" description="Helical" evidence="7">
    <location>
        <begin position="21"/>
        <end position="41"/>
    </location>
</feature>
<keyword evidence="6" id="KW-0175">Coiled coil</keyword>
<keyword evidence="4 7" id="KW-1133">Transmembrane helix</keyword>
<protein>
    <submittedName>
        <fullName evidence="9">Cache domain-containing protein</fullName>
    </submittedName>
</protein>
<evidence type="ECO:0000256" key="2">
    <source>
        <dbReference type="ARBA" id="ARBA00022475"/>
    </source>
</evidence>
<evidence type="ECO:0000313" key="10">
    <source>
        <dbReference type="Proteomes" id="UP000664417"/>
    </source>
</evidence>
<keyword evidence="2" id="KW-1003">Cell membrane</keyword>
<accession>A0A8J7U7Q7</accession>
<evidence type="ECO:0000256" key="3">
    <source>
        <dbReference type="ARBA" id="ARBA00022692"/>
    </source>
</evidence>
<dbReference type="CDD" id="cd12912">
    <property type="entry name" value="PDC2_MCP_like"/>
    <property type="match status" value="1"/>
</dbReference>
<dbReference type="CDD" id="cd12913">
    <property type="entry name" value="PDC1_MCP_like"/>
    <property type="match status" value="1"/>
</dbReference>
<dbReference type="EMBL" id="JAFREP010000054">
    <property type="protein sequence ID" value="MBO1323249.1"/>
    <property type="molecule type" value="Genomic_DNA"/>
</dbReference>
<dbReference type="InterPro" id="IPR033479">
    <property type="entry name" value="dCache_1"/>
</dbReference>
<evidence type="ECO:0000256" key="6">
    <source>
        <dbReference type="SAM" id="Coils"/>
    </source>
</evidence>
<keyword evidence="5 7" id="KW-0472">Membrane</keyword>
<feature type="domain" description="Cache" evidence="8">
    <location>
        <begin position="50"/>
        <end position="306"/>
    </location>
</feature>
<keyword evidence="10" id="KW-1185">Reference proteome</keyword>
<evidence type="ECO:0000256" key="5">
    <source>
        <dbReference type="ARBA" id="ARBA00023136"/>
    </source>
</evidence>
<feature type="coiled-coil region" evidence="6">
    <location>
        <begin position="45"/>
        <end position="72"/>
    </location>
</feature>
<dbReference type="RefSeq" id="WP_207863321.1">
    <property type="nucleotide sequence ID" value="NZ_JAFREP010000054.1"/>
</dbReference>
<reference evidence="9" key="1">
    <citation type="submission" date="2021-03" db="EMBL/GenBank/DDBJ databases">
        <authorList>
            <person name="Wang G."/>
        </authorList>
    </citation>
    <scope>NUCLEOTIDE SEQUENCE</scope>
    <source>
        <strain evidence="9">KCTC 12899</strain>
    </source>
</reference>
<evidence type="ECO:0000256" key="1">
    <source>
        <dbReference type="ARBA" id="ARBA00004651"/>
    </source>
</evidence>
<name>A0A8J7U7Q7_9BACT</name>
<sequence>MTAKPNNASSVGRTGRPLYRIIFWLCGLMTAALIVWGGTYLHRRDARLQQARTDAEARVRQANRDMEASLNRLVPVNIQISEDLTSGKLPANRDAVEARLRAVKKNVPEIFGVGVAYVPYGFRDDLRLYAPLFVDSGEGAHLVQIEDKYDYTDQDRPWYQLPLKRGPIWQEPHYGIASQSFLANFTTPFFTTDATTGEKRPNGVVFTSMSIDQFDRLIHSLRLYETGYGFLVSGKGAFVAHPNGEWVKENHTIQQWADESGDAALKELAAGTVVGKRGFVSHQDAATGKHQWVFTEPIVSTGWSLGMVFDKENIAGWKALEQERQALQITALVTGLGWITAFVLFGQNRRQRRREENQTAAPTQEVAAAS</sequence>